<evidence type="ECO:0000313" key="2">
    <source>
        <dbReference type="Proteomes" id="UP000285232"/>
    </source>
</evidence>
<dbReference type="OrthoDB" id="9806326at2"/>
<dbReference type="CDD" id="cd14789">
    <property type="entry name" value="Tiki"/>
    <property type="match status" value="1"/>
</dbReference>
<dbReference type="InterPro" id="IPR002816">
    <property type="entry name" value="TraB/PrgY/GumN_fam"/>
</dbReference>
<keyword evidence="2" id="KW-1185">Reference proteome</keyword>
<name>A0A419RRX2_9SPHN</name>
<proteinExistence type="predicted"/>
<dbReference type="AlphaFoldDB" id="A0A419RRX2"/>
<protein>
    <submittedName>
        <fullName evidence="1">TraB/GumN family protein</fullName>
    </submittedName>
</protein>
<dbReference type="PANTHER" id="PTHR40590:SF1">
    <property type="entry name" value="CYTOPLASMIC PROTEIN"/>
    <property type="match status" value="1"/>
</dbReference>
<organism evidence="1 2">
    <name type="scientific">Aurantiacibacter aquimixticola</name>
    <dbReference type="NCBI Taxonomy" id="1958945"/>
    <lineage>
        <taxon>Bacteria</taxon>
        <taxon>Pseudomonadati</taxon>
        <taxon>Pseudomonadota</taxon>
        <taxon>Alphaproteobacteria</taxon>
        <taxon>Sphingomonadales</taxon>
        <taxon>Erythrobacteraceae</taxon>
        <taxon>Aurantiacibacter</taxon>
    </lineage>
</organism>
<sequence>MDRGPHGPAGHRFHCCRRGPPCRSQQRPGLSGCARLRCGARAILIRAFLCVVGALWLASCSAPSASDDQDWPDPSPALWEAIGPDDQRAFLFGTIHALPDGADWRTPALERILADTDILLVEIGDLESRGRAASAFEQRAFDTGLPPLIERVPVSERAQVIALAERAEVDPASLVHTETWAAALQLGNGLACSDSANGVDRALIEQFDQVRALESYASQFDAFDTLPEGAQVALLLTIAEEQDCAAGQDRVRHWLTGDMDALSASVERGFRGNAALREALLARRNATFTERLAQMHAEEPDETLLMAVGAGHMGGADGIPALLAARDYTVRRIQ</sequence>
<evidence type="ECO:0000313" key="1">
    <source>
        <dbReference type="EMBL" id="RJY08516.1"/>
    </source>
</evidence>
<dbReference type="EMBL" id="RAHX01000001">
    <property type="protein sequence ID" value="RJY08516.1"/>
    <property type="molecule type" value="Genomic_DNA"/>
</dbReference>
<dbReference type="InterPro" id="IPR047111">
    <property type="entry name" value="YbaP-like"/>
</dbReference>
<dbReference type="Proteomes" id="UP000285232">
    <property type="component" value="Unassembled WGS sequence"/>
</dbReference>
<accession>A0A419RRX2</accession>
<reference evidence="1 2" key="1">
    <citation type="journal article" date="2017" name="Int. J. Syst. Evol. Microbiol.">
        <title>Erythrobacter aquimixticola sp. nov., isolated from the junction between the ocean and a freshwater spring.</title>
        <authorList>
            <person name="Park S."/>
            <person name="Jung Y.T."/>
            <person name="Choi S.J."/>
            <person name="Yoon J.H."/>
        </authorList>
    </citation>
    <scope>NUCLEOTIDE SEQUENCE [LARGE SCALE GENOMIC DNA]</scope>
    <source>
        <strain evidence="1 2">JSSK-14</strain>
    </source>
</reference>
<dbReference type="PANTHER" id="PTHR40590">
    <property type="entry name" value="CYTOPLASMIC PROTEIN-RELATED"/>
    <property type="match status" value="1"/>
</dbReference>
<dbReference type="Pfam" id="PF01963">
    <property type="entry name" value="TraB_PrgY_gumN"/>
    <property type="match status" value="1"/>
</dbReference>
<gene>
    <name evidence="1" type="ORF">D6201_03310</name>
</gene>
<comment type="caution">
    <text evidence="1">The sequence shown here is derived from an EMBL/GenBank/DDBJ whole genome shotgun (WGS) entry which is preliminary data.</text>
</comment>